<dbReference type="InterPro" id="IPR041311">
    <property type="entry name" value="LPD29"/>
</dbReference>
<dbReference type="OrthoDB" id="5112181at2"/>
<evidence type="ECO:0000313" key="3">
    <source>
        <dbReference type="Proteomes" id="UP000295198"/>
    </source>
</evidence>
<dbReference type="RefSeq" id="WP_134719182.1">
    <property type="nucleotide sequence ID" value="NZ_SDKM01000025.1"/>
</dbReference>
<name>A0A4Q4Z8K3_9ACTN</name>
<dbReference type="EMBL" id="SDKM01000025">
    <property type="protein sequence ID" value="RYP84220.1"/>
    <property type="molecule type" value="Genomic_DNA"/>
</dbReference>
<comment type="caution">
    <text evidence="2">The sequence shown here is derived from an EMBL/GenBank/DDBJ whole genome shotgun (WGS) entry which is preliminary data.</text>
</comment>
<dbReference type="Proteomes" id="UP000295198">
    <property type="component" value="Unassembled WGS sequence"/>
</dbReference>
<dbReference type="Pfam" id="PF18847">
    <property type="entry name" value="LPD29"/>
    <property type="match status" value="1"/>
</dbReference>
<evidence type="ECO:0000313" key="2">
    <source>
        <dbReference type="EMBL" id="RYP84220.1"/>
    </source>
</evidence>
<keyword evidence="3" id="KW-1185">Reference proteome</keyword>
<accession>A0A4Q4Z8K3</accession>
<protein>
    <recommendedName>
        <fullName evidence="1">Large polyvalent protein associated domain-containing protein</fullName>
    </recommendedName>
</protein>
<dbReference type="AlphaFoldDB" id="A0A4Q4Z8K3"/>
<gene>
    <name evidence="2" type="ORF">EKO23_16295</name>
</gene>
<reference evidence="2 3" key="1">
    <citation type="submission" date="2019-01" db="EMBL/GenBank/DDBJ databases">
        <title>Nocardioides guangzhouensis sp. nov., an actinobacterium isolated from soil.</title>
        <authorList>
            <person name="Fu Y."/>
            <person name="Cai Y."/>
            <person name="Lin Z."/>
            <person name="Chen P."/>
        </authorList>
    </citation>
    <scope>NUCLEOTIDE SEQUENCE [LARGE SCALE GENOMIC DNA]</scope>
    <source>
        <strain evidence="2 3">130</strain>
    </source>
</reference>
<sequence>MTSLPLNPRVSDLRVPFSAPVPVRHGRADHHLSTKDTAALLRLELKRHFPHGRFSVRVEHEWHGWIRVRVTNAPPSLVEEFTRQLELLRYDTFDDDHWNHALTVEEAGKPCRMTNRVRSIKVEWAD</sequence>
<evidence type="ECO:0000259" key="1">
    <source>
        <dbReference type="Pfam" id="PF18847"/>
    </source>
</evidence>
<organism evidence="2 3">
    <name type="scientific">Nocardioides guangzhouensis</name>
    <dbReference type="NCBI Taxonomy" id="2497878"/>
    <lineage>
        <taxon>Bacteria</taxon>
        <taxon>Bacillati</taxon>
        <taxon>Actinomycetota</taxon>
        <taxon>Actinomycetes</taxon>
        <taxon>Propionibacteriales</taxon>
        <taxon>Nocardioidaceae</taxon>
        <taxon>Nocardioides</taxon>
    </lineage>
</organism>
<proteinExistence type="predicted"/>
<feature type="domain" description="Large polyvalent protein associated" evidence="1">
    <location>
        <begin position="33"/>
        <end position="120"/>
    </location>
</feature>